<dbReference type="Proteomes" id="UP000198680">
    <property type="component" value="Unassembled WGS sequence"/>
</dbReference>
<keyword evidence="4" id="KW-1185">Reference proteome</keyword>
<dbReference type="InterPro" id="IPR003018">
    <property type="entry name" value="GAF"/>
</dbReference>
<dbReference type="Pfam" id="PF13185">
    <property type="entry name" value="GAF_2"/>
    <property type="match status" value="1"/>
</dbReference>
<dbReference type="Gene3D" id="3.60.40.10">
    <property type="entry name" value="PPM-type phosphatase domain"/>
    <property type="match status" value="1"/>
</dbReference>
<dbReference type="PANTHER" id="PTHR43156">
    <property type="entry name" value="STAGE II SPORULATION PROTEIN E-RELATED"/>
    <property type="match status" value="1"/>
</dbReference>
<evidence type="ECO:0000313" key="3">
    <source>
        <dbReference type="EMBL" id="SDL99518.1"/>
    </source>
</evidence>
<dbReference type="PROSITE" id="PS50112">
    <property type="entry name" value="PAS"/>
    <property type="match status" value="1"/>
</dbReference>
<dbReference type="SMART" id="SM00331">
    <property type="entry name" value="PP2C_SIG"/>
    <property type="match status" value="1"/>
</dbReference>
<dbReference type="SMART" id="SM00065">
    <property type="entry name" value="GAF"/>
    <property type="match status" value="1"/>
</dbReference>
<dbReference type="EMBL" id="FNHE01000003">
    <property type="protein sequence ID" value="SDL99518.1"/>
    <property type="molecule type" value="Genomic_DNA"/>
</dbReference>
<dbReference type="SUPFAM" id="SSF55785">
    <property type="entry name" value="PYP-like sensor domain (PAS domain)"/>
    <property type="match status" value="1"/>
</dbReference>
<dbReference type="InterPro" id="IPR036457">
    <property type="entry name" value="PPM-type-like_dom_sf"/>
</dbReference>
<accession>A0A1G9PL14</accession>
<dbReference type="STRING" id="1137991.SAMN05660642_01273"/>
<protein>
    <submittedName>
        <fullName evidence="3">PAS domain S-box-containing protein</fullName>
    </submittedName>
</protein>
<dbReference type="InterPro" id="IPR029016">
    <property type="entry name" value="GAF-like_dom_sf"/>
</dbReference>
<dbReference type="PANTHER" id="PTHR43156:SF2">
    <property type="entry name" value="STAGE II SPORULATION PROTEIN E"/>
    <property type="match status" value="1"/>
</dbReference>
<sequence>MALDHEAAVTAPSLLTALPDTVVVADAAGRITYVNPHVRVLLGHEPSAVLGRPLEVLMPQRFRRGHGTDFTRFLVTGQGELAGRTTQLPALHADGHEVTVDVTLAMVPPPEGAGPEAAGVVAVLRDASTTILLERQLMVSRYLAATLRVTAALTEAPDADVAFRDLLPTLCTELDWDAATLWEPDSASRSLHHVGTWTAPGSEAPALHAASHAHRIGRGEVLPGLVWSRREPVVVEDLWAQPRLTRLSAARADGLRTGVAFPVVRGEELLAVCELFSRELRPVPAELLDVLAHAGRQIGQFLGRLRAESEVRQLADTLQRSLLPSHLPAIRGVDLAARYRPGGGAGLVGGDTYDVMPLPDGRWMVLIADVCGTGAEAAAVTALTRHTARAAASPAAETTAGPAEVLRAVNAALLRARTDGPLRFVTACCLVLSPGPGGVCATVGVAGHPLPVLACPDGPREIGVPGRPLGITPDLDVPVVEVELPPGSTLVLYTDGVTEARDDAGAQFGEDGLRRVLTAGWGDAEAAVEAITAAVEERLRDSRYEADDLAVLALAVPA</sequence>
<dbReference type="GO" id="GO:0016791">
    <property type="term" value="F:phosphatase activity"/>
    <property type="evidence" value="ECO:0007669"/>
    <property type="project" value="TreeGrafter"/>
</dbReference>
<dbReference type="InterPro" id="IPR052016">
    <property type="entry name" value="Bact_Sigma-Reg"/>
</dbReference>
<dbReference type="InterPro" id="IPR000014">
    <property type="entry name" value="PAS"/>
</dbReference>
<dbReference type="Pfam" id="PF00989">
    <property type="entry name" value="PAS"/>
    <property type="match status" value="1"/>
</dbReference>
<dbReference type="OrthoDB" id="4295975at2"/>
<dbReference type="InterPro" id="IPR035965">
    <property type="entry name" value="PAS-like_dom_sf"/>
</dbReference>
<dbReference type="GO" id="GO:0006355">
    <property type="term" value="P:regulation of DNA-templated transcription"/>
    <property type="evidence" value="ECO:0007669"/>
    <property type="project" value="InterPro"/>
</dbReference>
<reference evidence="4" key="1">
    <citation type="submission" date="2016-10" db="EMBL/GenBank/DDBJ databases">
        <authorList>
            <person name="Varghese N."/>
            <person name="Submissions S."/>
        </authorList>
    </citation>
    <scope>NUCLEOTIDE SEQUENCE [LARGE SCALE GENOMIC DNA]</scope>
    <source>
        <strain evidence="4">DSM 45419</strain>
    </source>
</reference>
<dbReference type="Gene3D" id="3.30.450.40">
    <property type="match status" value="1"/>
</dbReference>
<evidence type="ECO:0000259" key="2">
    <source>
        <dbReference type="PROSITE" id="PS50112"/>
    </source>
</evidence>
<dbReference type="InterPro" id="IPR001932">
    <property type="entry name" value="PPM-type_phosphatase-like_dom"/>
</dbReference>
<proteinExistence type="predicted"/>
<feature type="domain" description="PAS" evidence="2">
    <location>
        <begin position="14"/>
        <end position="60"/>
    </location>
</feature>
<dbReference type="Pfam" id="PF07228">
    <property type="entry name" value="SpoIIE"/>
    <property type="match status" value="1"/>
</dbReference>
<evidence type="ECO:0000313" key="4">
    <source>
        <dbReference type="Proteomes" id="UP000198680"/>
    </source>
</evidence>
<dbReference type="SMART" id="SM00091">
    <property type="entry name" value="PAS"/>
    <property type="match status" value="1"/>
</dbReference>
<name>A0A1G9PL14_9ACTN</name>
<dbReference type="CDD" id="cd00130">
    <property type="entry name" value="PAS"/>
    <property type="match status" value="1"/>
</dbReference>
<keyword evidence="1" id="KW-0378">Hydrolase</keyword>
<dbReference type="NCBIfam" id="TIGR00229">
    <property type="entry name" value="sensory_box"/>
    <property type="match status" value="1"/>
</dbReference>
<dbReference type="Gene3D" id="3.30.450.20">
    <property type="entry name" value="PAS domain"/>
    <property type="match status" value="1"/>
</dbReference>
<dbReference type="SUPFAM" id="SSF55781">
    <property type="entry name" value="GAF domain-like"/>
    <property type="match status" value="1"/>
</dbReference>
<dbReference type="AlphaFoldDB" id="A0A1G9PL14"/>
<evidence type="ECO:0000256" key="1">
    <source>
        <dbReference type="ARBA" id="ARBA00022801"/>
    </source>
</evidence>
<dbReference type="InterPro" id="IPR013767">
    <property type="entry name" value="PAS_fold"/>
</dbReference>
<organism evidence="3 4">
    <name type="scientific">Geodermatophilus siccatus</name>
    <dbReference type="NCBI Taxonomy" id="1137991"/>
    <lineage>
        <taxon>Bacteria</taxon>
        <taxon>Bacillati</taxon>
        <taxon>Actinomycetota</taxon>
        <taxon>Actinomycetes</taxon>
        <taxon>Geodermatophilales</taxon>
        <taxon>Geodermatophilaceae</taxon>
        <taxon>Geodermatophilus</taxon>
    </lineage>
</organism>
<dbReference type="SUPFAM" id="SSF81606">
    <property type="entry name" value="PP2C-like"/>
    <property type="match status" value="1"/>
</dbReference>
<gene>
    <name evidence="3" type="ORF">SAMN05660642_01273</name>
</gene>
<dbReference type="RefSeq" id="WP_091215331.1">
    <property type="nucleotide sequence ID" value="NZ_FNHE01000003.1"/>
</dbReference>